<sequence length="221" mass="23996">MKYLFDIRTRSILIGIAILLVSGCAGSRVNNVVRSHDVAVPAPRTIAVQTEVELEYPPRHESKEVQLDAATQAGRSLNSDLESTLRARHLLVVNPNEKPDILLYNRVVDVRQGKRALRLFVGYGAGRAELEVNTSLRLPNAPQAPLLSFQTKSTTGTMPGNVISGAVRSLGKDGLEVEVTETAKLIDSELEKYFLARGWPYPKPSSTGNVATLPGQPGVSE</sequence>
<gene>
    <name evidence="1" type="ORF">IV01_06905</name>
</gene>
<organism evidence="1 2">
    <name type="scientific">Pseudomonas syringae</name>
    <dbReference type="NCBI Taxonomy" id="317"/>
    <lineage>
        <taxon>Bacteria</taxon>
        <taxon>Pseudomonadati</taxon>
        <taxon>Pseudomonadota</taxon>
        <taxon>Gammaproteobacteria</taxon>
        <taxon>Pseudomonadales</taxon>
        <taxon>Pseudomonadaceae</taxon>
        <taxon>Pseudomonas</taxon>
    </lineage>
</organism>
<dbReference type="Pfam" id="PF14366">
    <property type="entry name" value="DUF4410"/>
    <property type="match status" value="1"/>
</dbReference>
<dbReference type="InterPro" id="IPR025522">
    <property type="entry name" value="DUF4410"/>
</dbReference>
<keyword evidence="2" id="KW-1185">Reference proteome</keyword>
<dbReference type="Proteomes" id="UP000028631">
    <property type="component" value="Unassembled WGS sequence"/>
</dbReference>
<reference evidence="1 2" key="1">
    <citation type="submission" date="2014-07" db="EMBL/GenBank/DDBJ databases">
        <title>Draft Genome Sequences of Environmental Pseudomonas syringae strains.</title>
        <authorList>
            <person name="Baltrus D.A."/>
            <person name="Berge O."/>
            <person name="Morris C."/>
        </authorList>
    </citation>
    <scope>NUCLEOTIDE SEQUENCE [LARGE SCALE GENOMIC DNA]</scope>
    <source>
        <strain evidence="1 2">GAW0119</strain>
    </source>
</reference>
<dbReference type="PATRIC" id="fig|317.175.peg.1434"/>
<dbReference type="EMBL" id="JPQU01000023">
    <property type="protein sequence ID" value="KFE56903.1"/>
    <property type="molecule type" value="Genomic_DNA"/>
</dbReference>
<protein>
    <recommendedName>
        <fullName evidence="3">Lipoprotein</fullName>
    </recommendedName>
</protein>
<evidence type="ECO:0000313" key="1">
    <source>
        <dbReference type="EMBL" id="KFE56903.1"/>
    </source>
</evidence>
<evidence type="ECO:0000313" key="2">
    <source>
        <dbReference type="Proteomes" id="UP000028631"/>
    </source>
</evidence>
<name>A0A085VN90_PSESX</name>
<comment type="caution">
    <text evidence="1">The sequence shown here is derived from an EMBL/GenBank/DDBJ whole genome shotgun (WGS) entry which is preliminary data.</text>
</comment>
<dbReference type="AlphaFoldDB" id="A0A085VN90"/>
<dbReference type="PROSITE" id="PS51257">
    <property type="entry name" value="PROKAR_LIPOPROTEIN"/>
    <property type="match status" value="1"/>
</dbReference>
<proteinExistence type="predicted"/>
<accession>A0A085VN90</accession>
<evidence type="ECO:0008006" key="3">
    <source>
        <dbReference type="Google" id="ProtNLM"/>
    </source>
</evidence>